<feature type="transmembrane region" description="Helical" evidence="7">
    <location>
        <begin position="501"/>
        <end position="520"/>
    </location>
</feature>
<feature type="compositionally biased region" description="Acidic residues" evidence="6">
    <location>
        <begin position="94"/>
        <end position="106"/>
    </location>
</feature>
<reference evidence="9" key="2">
    <citation type="submission" date="2010-07" db="EMBL/GenBank/DDBJ databases">
        <authorList>
            <consortium name="The Broad Institute Genome Sequencing Platform"/>
            <consortium name="Broad Institute Genome Sequencing Center for Infectious Disease"/>
            <person name="Ma L.-J."/>
            <person name="Dead R."/>
            <person name="Young S."/>
            <person name="Zeng Q."/>
            <person name="Koehrsen M."/>
            <person name="Alvarado L."/>
            <person name="Berlin A."/>
            <person name="Chapman S.B."/>
            <person name="Chen Z."/>
            <person name="Freedman E."/>
            <person name="Gellesch M."/>
            <person name="Goldberg J."/>
            <person name="Griggs A."/>
            <person name="Gujja S."/>
            <person name="Heilman E.R."/>
            <person name="Heiman D."/>
            <person name="Hepburn T."/>
            <person name="Howarth C."/>
            <person name="Jen D."/>
            <person name="Larson L."/>
            <person name="Mehta T."/>
            <person name="Neiman D."/>
            <person name="Pearson M."/>
            <person name="Roberts A."/>
            <person name="Saif S."/>
            <person name="Shea T."/>
            <person name="Shenoy N."/>
            <person name="Sisk P."/>
            <person name="Stolte C."/>
            <person name="Sykes S."/>
            <person name="Walk T."/>
            <person name="White J."/>
            <person name="Yandava C."/>
            <person name="Haas B."/>
            <person name="Nusbaum C."/>
            <person name="Birren B."/>
        </authorList>
    </citation>
    <scope>NUCLEOTIDE SEQUENCE</scope>
    <source>
        <strain evidence="9">R3-111a-1</strain>
    </source>
</reference>
<dbReference type="eggNOG" id="KOG2615">
    <property type="taxonomic scope" value="Eukaryota"/>
</dbReference>
<feature type="transmembrane region" description="Helical" evidence="7">
    <location>
        <begin position="470"/>
        <end position="489"/>
    </location>
</feature>
<evidence type="ECO:0000259" key="8">
    <source>
        <dbReference type="PROSITE" id="PS50850"/>
    </source>
</evidence>
<reference evidence="9" key="3">
    <citation type="submission" date="2010-09" db="EMBL/GenBank/DDBJ databases">
        <title>Annotation of Gaeumannomyces graminis var. tritici R3-111a-1.</title>
        <authorList>
            <consortium name="The Broad Institute Genome Sequencing Platform"/>
            <person name="Ma L.-J."/>
            <person name="Dead R."/>
            <person name="Young S.K."/>
            <person name="Zeng Q."/>
            <person name="Gargeya S."/>
            <person name="Fitzgerald M."/>
            <person name="Haas B."/>
            <person name="Abouelleil A."/>
            <person name="Alvarado L."/>
            <person name="Arachchi H.M."/>
            <person name="Berlin A."/>
            <person name="Brown A."/>
            <person name="Chapman S.B."/>
            <person name="Chen Z."/>
            <person name="Dunbar C."/>
            <person name="Freedman E."/>
            <person name="Gearin G."/>
            <person name="Gellesch M."/>
            <person name="Goldberg J."/>
            <person name="Griggs A."/>
            <person name="Gujja S."/>
            <person name="Heiman D."/>
            <person name="Howarth C."/>
            <person name="Larson L."/>
            <person name="Lui A."/>
            <person name="MacDonald P.J.P."/>
            <person name="Mehta T."/>
            <person name="Montmayeur A."/>
            <person name="Murphy C."/>
            <person name="Neiman D."/>
            <person name="Pearson M."/>
            <person name="Priest M."/>
            <person name="Roberts A."/>
            <person name="Saif S."/>
            <person name="Shea T."/>
            <person name="Shenoy N."/>
            <person name="Sisk P."/>
            <person name="Stolte C."/>
            <person name="Sykes S."/>
            <person name="Yandava C."/>
            <person name="Wortman J."/>
            <person name="Nusbaum C."/>
            <person name="Birren B."/>
        </authorList>
    </citation>
    <scope>NUCLEOTIDE SEQUENCE</scope>
    <source>
        <strain evidence="9">R3-111a-1</strain>
    </source>
</reference>
<feature type="region of interest" description="Disordered" evidence="6">
    <location>
        <begin position="344"/>
        <end position="397"/>
    </location>
</feature>
<dbReference type="GO" id="GO:0022857">
    <property type="term" value="F:transmembrane transporter activity"/>
    <property type="evidence" value="ECO:0007669"/>
    <property type="project" value="InterPro"/>
</dbReference>
<evidence type="ECO:0000313" key="9">
    <source>
        <dbReference type="EMBL" id="EJT71104.1"/>
    </source>
</evidence>
<feature type="transmembrane region" description="Helical" evidence="7">
    <location>
        <begin position="285"/>
        <end position="307"/>
    </location>
</feature>
<reference evidence="11" key="1">
    <citation type="submission" date="2010-07" db="EMBL/GenBank/DDBJ databases">
        <title>The genome sequence of Gaeumannomyces graminis var. tritici strain R3-111a-1.</title>
        <authorList>
            <consortium name="The Broad Institute Genome Sequencing Platform"/>
            <person name="Ma L.-J."/>
            <person name="Dead R."/>
            <person name="Young S."/>
            <person name="Zeng Q."/>
            <person name="Koehrsen M."/>
            <person name="Alvarado L."/>
            <person name="Berlin A."/>
            <person name="Chapman S.B."/>
            <person name="Chen Z."/>
            <person name="Freedman E."/>
            <person name="Gellesch M."/>
            <person name="Goldberg J."/>
            <person name="Griggs A."/>
            <person name="Gujja S."/>
            <person name="Heilman E.R."/>
            <person name="Heiman D."/>
            <person name="Hepburn T."/>
            <person name="Howarth C."/>
            <person name="Jen D."/>
            <person name="Larson L."/>
            <person name="Mehta T."/>
            <person name="Neiman D."/>
            <person name="Pearson M."/>
            <person name="Roberts A."/>
            <person name="Saif S."/>
            <person name="Shea T."/>
            <person name="Shenoy N."/>
            <person name="Sisk P."/>
            <person name="Stolte C."/>
            <person name="Sykes S."/>
            <person name="Walk T."/>
            <person name="White J."/>
            <person name="Yandava C."/>
            <person name="Haas B."/>
            <person name="Nusbaum C."/>
            <person name="Birren B."/>
        </authorList>
    </citation>
    <scope>NUCLEOTIDE SEQUENCE [LARGE SCALE GENOMIC DNA]</scope>
    <source>
        <strain evidence="11">R3-111a-1</strain>
    </source>
</reference>
<feature type="transmembrane region" description="Helical" evidence="7">
    <location>
        <begin position="431"/>
        <end position="450"/>
    </location>
</feature>
<feature type="transmembrane region" description="Helical" evidence="7">
    <location>
        <begin position="192"/>
        <end position="209"/>
    </location>
</feature>
<dbReference type="InterPro" id="IPR001958">
    <property type="entry name" value="Tet-R_TetA/multi-R_MdtG-like"/>
</dbReference>
<feature type="compositionally biased region" description="Low complexity" evidence="6">
    <location>
        <begin position="11"/>
        <end position="29"/>
    </location>
</feature>
<feature type="compositionally biased region" description="Basic and acidic residues" evidence="6">
    <location>
        <begin position="649"/>
        <end position="661"/>
    </location>
</feature>
<dbReference type="PROSITE" id="PS50850">
    <property type="entry name" value="MFS"/>
    <property type="match status" value="1"/>
</dbReference>
<dbReference type="EnsemblFungi" id="EJT71104">
    <property type="protein sequence ID" value="EJT71104"/>
    <property type="gene ID" value="GGTG_12125"/>
</dbReference>
<gene>
    <name evidence="10" type="primary">20352583</name>
    <name evidence="9" type="ORF">GGTG_12125</name>
</gene>
<evidence type="ECO:0000256" key="4">
    <source>
        <dbReference type="ARBA" id="ARBA00022989"/>
    </source>
</evidence>
<keyword evidence="2" id="KW-0813">Transport</keyword>
<feature type="transmembrane region" description="Helical" evidence="7">
    <location>
        <begin position="160"/>
        <end position="180"/>
    </location>
</feature>
<feature type="transmembrane region" description="Helical" evidence="7">
    <location>
        <begin position="249"/>
        <end position="273"/>
    </location>
</feature>
<feature type="region of interest" description="Disordered" evidence="6">
    <location>
        <begin position="61"/>
        <end position="112"/>
    </location>
</feature>
<dbReference type="OrthoDB" id="10262656at2759"/>
<evidence type="ECO:0000313" key="10">
    <source>
        <dbReference type="EnsemblFungi" id="EJT71104"/>
    </source>
</evidence>
<dbReference type="SUPFAM" id="SSF103473">
    <property type="entry name" value="MFS general substrate transporter"/>
    <property type="match status" value="1"/>
</dbReference>
<dbReference type="HOGENOM" id="CLU_001265_54_6_1"/>
<feature type="compositionally biased region" description="Acidic residues" evidence="6">
    <location>
        <begin position="364"/>
        <end position="373"/>
    </location>
</feature>
<feature type="transmembrane region" description="Helical" evidence="7">
    <location>
        <begin position="215"/>
        <end position="237"/>
    </location>
</feature>
<sequence>MVHPNLIGAAAASAPAASSASRPSVRLASGSFHAGSPFPSITSYDDGGFWGSRRRSSLAASLRRSSGYQTFPTAPPKTPGDPNRSFDDAAGSDAADDTLSDGDEADAAAHVHGPTPLPLRQLTLLALLSLAEQTALNSISPYLPTMVRAMEDIPEDQTGLYVGLLASAFALAQLATNLIWGAMSDRVGRKPVMLLGSALLAACFVAFGFCTRYWHMVVVHVAMGLLNGNAAVVPTCLGELTDRSNQSRAFTWLPVMYSIGGITGPALGGLLVPDGADLLEYVYPFLLPNAASAALLVAAVIVLAIWFDETMDEADRKGDLPGFAWTRSVAARLWGKPENPRERMASWSTRWPTSSSRRQAGTNDYDDDLDEIDPLTPLDAPGGSSEGSPLFGSRRGHERVGTNASAIDADDKHSAFGQRSVFRQLLNHRTMIVLTTYLVFQLANISFNSLYPIFASAPKPTGRELSPETIGLLLSFAGFATILFQISLFQPLKARMGNLRTYQFALLGLAISNALMPWIGSDGDEPLFGLGTGKAWLYTELCIVLVLKSICAVGGLSSVMLLINNSAPSHETLGTLNGIAQTLSAAGRSIGPFLSGGLFTLASQVRPLGELLAWGLFGGVALLGWFGSLAIRGDGLESADWVGEDEDGGHESGDEEAGHAP</sequence>
<dbReference type="PRINTS" id="PR01035">
    <property type="entry name" value="TCRTETA"/>
</dbReference>
<feature type="domain" description="Major facilitator superfamily (MFS) profile" evidence="8">
    <location>
        <begin position="121"/>
        <end position="636"/>
    </location>
</feature>
<evidence type="ECO:0000256" key="3">
    <source>
        <dbReference type="ARBA" id="ARBA00022692"/>
    </source>
</evidence>
<feature type="region of interest" description="Disordered" evidence="6">
    <location>
        <begin position="11"/>
        <end position="37"/>
    </location>
</feature>
<evidence type="ECO:0000313" key="11">
    <source>
        <dbReference type="Proteomes" id="UP000006039"/>
    </source>
</evidence>
<dbReference type="VEuPathDB" id="FungiDB:GGTG_12125"/>
<protein>
    <recommendedName>
        <fullName evidence="8">Major facilitator superfamily (MFS) profile domain-containing protein</fullName>
    </recommendedName>
</protein>
<reference evidence="10" key="5">
    <citation type="submission" date="2018-04" db="UniProtKB">
        <authorList>
            <consortium name="EnsemblFungi"/>
        </authorList>
    </citation>
    <scope>IDENTIFICATION</scope>
    <source>
        <strain evidence="10">R3-111a-1</strain>
    </source>
</reference>
<evidence type="ECO:0000256" key="5">
    <source>
        <dbReference type="ARBA" id="ARBA00023136"/>
    </source>
</evidence>
<evidence type="ECO:0000256" key="6">
    <source>
        <dbReference type="SAM" id="MobiDB-lite"/>
    </source>
</evidence>
<reference evidence="10" key="4">
    <citation type="journal article" date="2015" name="G3 (Bethesda)">
        <title>Genome sequences of three phytopathogenic species of the Magnaporthaceae family of fungi.</title>
        <authorList>
            <person name="Okagaki L.H."/>
            <person name="Nunes C.C."/>
            <person name="Sailsbery J."/>
            <person name="Clay B."/>
            <person name="Brown D."/>
            <person name="John T."/>
            <person name="Oh Y."/>
            <person name="Young N."/>
            <person name="Fitzgerald M."/>
            <person name="Haas B.J."/>
            <person name="Zeng Q."/>
            <person name="Young S."/>
            <person name="Adiconis X."/>
            <person name="Fan L."/>
            <person name="Levin J.Z."/>
            <person name="Mitchell T.K."/>
            <person name="Okubara P.A."/>
            <person name="Farman M.L."/>
            <person name="Kohn L.M."/>
            <person name="Birren B."/>
            <person name="Ma L.-J."/>
            <person name="Dean R.A."/>
        </authorList>
    </citation>
    <scope>NUCLEOTIDE SEQUENCE</scope>
    <source>
        <strain evidence="10">R3-111a-1</strain>
    </source>
</reference>
<dbReference type="InterPro" id="IPR036259">
    <property type="entry name" value="MFS_trans_sf"/>
</dbReference>
<keyword evidence="5 7" id="KW-0472">Membrane</keyword>
<feature type="transmembrane region" description="Helical" evidence="7">
    <location>
        <begin position="535"/>
        <end position="563"/>
    </location>
</feature>
<name>J3PF46_GAET3</name>
<dbReference type="InterPro" id="IPR011701">
    <property type="entry name" value="MFS"/>
</dbReference>
<dbReference type="AlphaFoldDB" id="J3PF46"/>
<evidence type="ECO:0000256" key="2">
    <source>
        <dbReference type="ARBA" id="ARBA00022448"/>
    </source>
</evidence>
<evidence type="ECO:0000256" key="7">
    <source>
        <dbReference type="SAM" id="Phobius"/>
    </source>
</evidence>
<dbReference type="Gene3D" id="1.20.1250.20">
    <property type="entry name" value="MFS general substrate transporter like domains"/>
    <property type="match status" value="1"/>
</dbReference>
<dbReference type="CDD" id="cd17330">
    <property type="entry name" value="MFS_SLC46_TetA_like"/>
    <property type="match status" value="1"/>
</dbReference>
<dbReference type="PANTHER" id="PTHR23504">
    <property type="entry name" value="MAJOR FACILITATOR SUPERFAMILY DOMAIN-CONTAINING PROTEIN 10"/>
    <property type="match status" value="1"/>
</dbReference>
<keyword evidence="3 7" id="KW-0812">Transmembrane</keyword>
<feature type="compositionally biased region" description="Low complexity" evidence="6">
    <location>
        <begin position="346"/>
        <end position="358"/>
    </location>
</feature>
<dbReference type="Proteomes" id="UP000006039">
    <property type="component" value="Unassembled WGS sequence"/>
</dbReference>
<feature type="region of interest" description="Disordered" evidence="6">
    <location>
        <begin position="640"/>
        <end position="661"/>
    </location>
</feature>
<keyword evidence="11" id="KW-1185">Reference proteome</keyword>
<comment type="subcellular location">
    <subcellularLocation>
        <location evidence="1">Membrane</location>
        <topology evidence="1">Multi-pass membrane protein</topology>
    </subcellularLocation>
</comment>
<accession>J3PF46</accession>
<keyword evidence="4 7" id="KW-1133">Transmembrane helix</keyword>
<dbReference type="Pfam" id="PF07690">
    <property type="entry name" value="MFS_1"/>
    <property type="match status" value="1"/>
</dbReference>
<feature type="transmembrane region" description="Helical" evidence="7">
    <location>
        <begin position="611"/>
        <end position="631"/>
    </location>
</feature>
<dbReference type="EMBL" id="GL385401">
    <property type="protein sequence ID" value="EJT71104.1"/>
    <property type="molecule type" value="Genomic_DNA"/>
</dbReference>
<proteinExistence type="predicted"/>
<dbReference type="GeneID" id="20352583"/>
<dbReference type="GO" id="GO:0016020">
    <property type="term" value="C:membrane"/>
    <property type="evidence" value="ECO:0007669"/>
    <property type="project" value="UniProtKB-SubCell"/>
</dbReference>
<evidence type="ECO:0000256" key="1">
    <source>
        <dbReference type="ARBA" id="ARBA00004141"/>
    </source>
</evidence>
<dbReference type="PANTHER" id="PTHR23504:SF39">
    <property type="entry name" value="TRANSPORTER, PUTATIVE (AFU_ORTHOLOGUE AFUA_6G03860)-RELATED"/>
    <property type="match status" value="1"/>
</dbReference>
<organism evidence="9">
    <name type="scientific">Gaeumannomyces tritici (strain R3-111a-1)</name>
    <name type="common">Wheat and barley take-all root rot fungus</name>
    <name type="synonym">Gaeumannomyces graminis var. tritici</name>
    <dbReference type="NCBI Taxonomy" id="644352"/>
    <lineage>
        <taxon>Eukaryota</taxon>
        <taxon>Fungi</taxon>
        <taxon>Dikarya</taxon>
        <taxon>Ascomycota</taxon>
        <taxon>Pezizomycotina</taxon>
        <taxon>Sordariomycetes</taxon>
        <taxon>Sordariomycetidae</taxon>
        <taxon>Magnaporthales</taxon>
        <taxon>Magnaporthaceae</taxon>
        <taxon>Gaeumannomyces</taxon>
    </lineage>
</organism>
<dbReference type="RefSeq" id="XP_009228282.1">
    <property type="nucleotide sequence ID" value="XM_009230018.1"/>
</dbReference>
<dbReference type="InterPro" id="IPR020846">
    <property type="entry name" value="MFS_dom"/>
</dbReference>